<sequence>MAKKITIGILSLGIIITGIMAMNRLRFIERSMWIFKFNNEQTFNRGFDRHGGNFERERNERSREYERPDFRNIHDSVRQRIFAEREFRSAPDSLREGRTRPLPGDRDSFRKDGFKRGSHGRGGNTVHLNTVGWFLAVFALFTLVTLYIDKFITYRRRNKTVLQE</sequence>
<protein>
    <submittedName>
        <fullName evidence="3">Uncharacterized protein</fullName>
    </submittedName>
</protein>
<keyword evidence="2" id="KW-0812">Transmembrane</keyword>
<feature type="region of interest" description="Disordered" evidence="1">
    <location>
        <begin position="93"/>
        <end position="116"/>
    </location>
</feature>
<keyword evidence="2" id="KW-1133">Transmembrane helix</keyword>
<organism evidence="3 4">
    <name type="scientific">Draconibacterium aestuarii</name>
    <dbReference type="NCBI Taxonomy" id="2998507"/>
    <lineage>
        <taxon>Bacteria</taxon>
        <taxon>Pseudomonadati</taxon>
        <taxon>Bacteroidota</taxon>
        <taxon>Bacteroidia</taxon>
        <taxon>Marinilabiliales</taxon>
        <taxon>Prolixibacteraceae</taxon>
        <taxon>Draconibacterium</taxon>
    </lineage>
</organism>
<accession>A0A9X3J9R1</accession>
<feature type="transmembrane region" description="Helical" evidence="2">
    <location>
        <begin position="131"/>
        <end position="148"/>
    </location>
</feature>
<dbReference type="EMBL" id="JAPOHD010000066">
    <property type="protein sequence ID" value="MCY1723030.1"/>
    <property type="molecule type" value="Genomic_DNA"/>
</dbReference>
<reference evidence="3" key="1">
    <citation type="submission" date="2022-11" db="EMBL/GenBank/DDBJ databases">
        <title>Marilongibacter aestuarii gen. nov., sp. nov., isolated from tidal flat sediment.</title>
        <authorList>
            <person name="Jiayan W."/>
        </authorList>
    </citation>
    <scope>NUCLEOTIDE SEQUENCE</scope>
    <source>
        <strain evidence="3">Z1-6</strain>
    </source>
</reference>
<name>A0A9X3J9R1_9BACT</name>
<keyword evidence="2" id="KW-0472">Membrane</keyword>
<gene>
    <name evidence="3" type="ORF">OU798_21965</name>
</gene>
<evidence type="ECO:0000313" key="3">
    <source>
        <dbReference type="EMBL" id="MCY1723030.1"/>
    </source>
</evidence>
<keyword evidence="4" id="KW-1185">Reference proteome</keyword>
<dbReference type="AlphaFoldDB" id="A0A9X3J9R1"/>
<proteinExistence type="predicted"/>
<evidence type="ECO:0000313" key="4">
    <source>
        <dbReference type="Proteomes" id="UP001145087"/>
    </source>
</evidence>
<evidence type="ECO:0000256" key="1">
    <source>
        <dbReference type="SAM" id="MobiDB-lite"/>
    </source>
</evidence>
<feature type="transmembrane region" description="Helical" evidence="2">
    <location>
        <begin position="7"/>
        <end position="25"/>
    </location>
</feature>
<dbReference type="Proteomes" id="UP001145087">
    <property type="component" value="Unassembled WGS sequence"/>
</dbReference>
<feature type="compositionally biased region" description="Basic and acidic residues" evidence="1">
    <location>
        <begin position="93"/>
        <end position="115"/>
    </location>
</feature>
<comment type="caution">
    <text evidence="3">The sequence shown here is derived from an EMBL/GenBank/DDBJ whole genome shotgun (WGS) entry which is preliminary data.</text>
</comment>
<evidence type="ECO:0000256" key="2">
    <source>
        <dbReference type="SAM" id="Phobius"/>
    </source>
</evidence>
<dbReference type="RefSeq" id="WP_343335355.1">
    <property type="nucleotide sequence ID" value="NZ_JAPOHD010000066.1"/>
</dbReference>